<evidence type="ECO:0000256" key="4">
    <source>
        <dbReference type="ARBA" id="ARBA00022679"/>
    </source>
</evidence>
<dbReference type="InterPro" id="IPR002659">
    <property type="entry name" value="Glyco_trans_31"/>
</dbReference>
<dbReference type="Gene3D" id="3.90.550.50">
    <property type="match status" value="1"/>
</dbReference>
<sequence>MCFLGCTFVLVMVLTGRRLFFGLSSTKCEAAKDIEVSINHTHRVHFPLITVVQQSQRYLQKYRYKLVEKNACKNDSSDVTLLIAVLTNPSRLYNRMFIRKTWGHRRFYPHVKAKVLFMMGSRGPKEDEKIRLESNLYHDIVQEDFFDSYKNITYKVLMVMRYTLMYCQQASFVLKVDDDVFVNIFELASYIYHIRRYVKANQKTIFCDVVNQTLVNRDKFHRFYVSKEEFEPNWFPEYCSGPSYLLSVDVIWTLYNAAMHSKYFWIEDVYITGILASQTGVSLQTISSVAFGICPAAEYYNFIKHGLWCHLSFRPQILYPLWRNLLRWYNFEVSTSA</sequence>
<dbReference type="OrthoDB" id="6355886at2759"/>
<comment type="subcellular location">
    <subcellularLocation>
        <location evidence="1 11">Golgi apparatus membrane</location>
        <topology evidence="1 11">Single-pass type II membrane protein</topology>
    </subcellularLocation>
</comment>
<dbReference type="EMBL" id="UZAM01007701">
    <property type="protein sequence ID" value="VDP00871.1"/>
    <property type="molecule type" value="Genomic_DNA"/>
</dbReference>
<evidence type="ECO:0000313" key="14">
    <source>
        <dbReference type="Proteomes" id="UP000270296"/>
    </source>
</evidence>
<comment type="similarity">
    <text evidence="2 11">Belongs to the glycosyltransferase 31 family.</text>
</comment>
<dbReference type="AlphaFoldDB" id="A0A183IIA1"/>
<keyword evidence="9" id="KW-0472">Membrane</keyword>
<evidence type="ECO:0000256" key="5">
    <source>
        <dbReference type="ARBA" id="ARBA00022692"/>
    </source>
</evidence>
<keyword evidence="14" id="KW-1185">Reference proteome</keyword>
<keyword evidence="4" id="KW-0808">Transferase</keyword>
<evidence type="ECO:0000313" key="15">
    <source>
        <dbReference type="WBParaSite" id="SBAD_0000350001-mRNA-1"/>
    </source>
</evidence>
<feature type="signal peptide" evidence="12">
    <location>
        <begin position="1"/>
        <end position="16"/>
    </location>
</feature>
<dbReference type="PANTHER" id="PTHR11214:SF364">
    <property type="entry name" value="HEXOSYLTRANSFERASE"/>
    <property type="match status" value="1"/>
</dbReference>
<evidence type="ECO:0000256" key="12">
    <source>
        <dbReference type="SAM" id="SignalP"/>
    </source>
</evidence>
<keyword evidence="10" id="KW-0325">Glycoprotein</keyword>
<reference evidence="15" key="1">
    <citation type="submission" date="2016-06" db="UniProtKB">
        <authorList>
            <consortium name="WormBaseParasite"/>
        </authorList>
    </citation>
    <scope>IDENTIFICATION</scope>
</reference>
<gene>
    <name evidence="13" type="ORF">SBAD_LOCUS3346</name>
</gene>
<dbReference type="WBParaSite" id="SBAD_0000350001-mRNA-1">
    <property type="protein sequence ID" value="SBAD_0000350001-mRNA-1"/>
    <property type="gene ID" value="SBAD_0000350001"/>
</dbReference>
<evidence type="ECO:0000256" key="1">
    <source>
        <dbReference type="ARBA" id="ARBA00004323"/>
    </source>
</evidence>
<evidence type="ECO:0000256" key="6">
    <source>
        <dbReference type="ARBA" id="ARBA00022968"/>
    </source>
</evidence>
<dbReference type="PANTHER" id="PTHR11214">
    <property type="entry name" value="BETA-1,3-N-ACETYLGLUCOSAMINYLTRANSFERASE"/>
    <property type="match status" value="1"/>
</dbReference>
<evidence type="ECO:0000256" key="11">
    <source>
        <dbReference type="RuleBase" id="RU363063"/>
    </source>
</evidence>
<dbReference type="GO" id="GO:0006493">
    <property type="term" value="P:protein O-linked glycosylation"/>
    <property type="evidence" value="ECO:0007669"/>
    <property type="project" value="TreeGrafter"/>
</dbReference>
<dbReference type="GO" id="GO:0000139">
    <property type="term" value="C:Golgi membrane"/>
    <property type="evidence" value="ECO:0007669"/>
    <property type="project" value="UniProtKB-SubCell"/>
</dbReference>
<evidence type="ECO:0000256" key="10">
    <source>
        <dbReference type="ARBA" id="ARBA00023180"/>
    </source>
</evidence>
<accession>A0A183IIA1</accession>
<dbReference type="Proteomes" id="UP000270296">
    <property type="component" value="Unassembled WGS sequence"/>
</dbReference>
<keyword evidence="5" id="KW-0812">Transmembrane</keyword>
<protein>
    <recommendedName>
        <fullName evidence="11">Hexosyltransferase</fullName>
        <ecNumber evidence="11">2.4.1.-</ecNumber>
    </recommendedName>
</protein>
<keyword evidence="3 11" id="KW-0328">Glycosyltransferase</keyword>
<keyword evidence="8 11" id="KW-0333">Golgi apparatus</keyword>
<dbReference type="Pfam" id="PF01762">
    <property type="entry name" value="Galactosyl_T"/>
    <property type="match status" value="1"/>
</dbReference>
<evidence type="ECO:0000256" key="7">
    <source>
        <dbReference type="ARBA" id="ARBA00022989"/>
    </source>
</evidence>
<evidence type="ECO:0000313" key="13">
    <source>
        <dbReference type="EMBL" id="VDP00871.1"/>
    </source>
</evidence>
<name>A0A183IIA1_9BILA</name>
<proteinExistence type="inferred from homology"/>
<dbReference type="FunFam" id="3.90.550.50:FF:000001">
    <property type="entry name" value="Hexosyltransferase"/>
    <property type="match status" value="1"/>
</dbReference>
<evidence type="ECO:0000256" key="8">
    <source>
        <dbReference type="ARBA" id="ARBA00023034"/>
    </source>
</evidence>
<keyword evidence="6" id="KW-0735">Signal-anchor</keyword>
<dbReference type="EC" id="2.4.1.-" evidence="11"/>
<keyword evidence="7" id="KW-1133">Transmembrane helix</keyword>
<keyword evidence="12" id="KW-0732">Signal</keyword>
<evidence type="ECO:0000256" key="3">
    <source>
        <dbReference type="ARBA" id="ARBA00022676"/>
    </source>
</evidence>
<evidence type="ECO:0000256" key="9">
    <source>
        <dbReference type="ARBA" id="ARBA00023136"/>
    </source>
</evidence>
<dbReference type="GO" id="GO:0016758">
    <property type="term" value="F:hexosyltransferase activity"/>
    <property type="evidence" value="ECO:0007669"/>
    <property type="project" value="InterPro"/>
</dbReference>
<feature type="chain" id="PRO_5043140025" description="Hexosyltransferase" evidence="12">
    <location>
        <begin position="17"/>
        <end position="337"/>
    </location>
</feature>
<evidence type="ECO:0000256" key="2">
    <source>
        <dbReference type="ARBA" id="ARBA00008661"/>
    </source>
</evidence>
<reference evidence="13 14" key="2">
    <citation type="submission" date="2018-11" db="EMBL/GenBank/DDBJ databases">
        <authorList>
            <consortium name="Pathogen Informatics"/>
        </authorList>
    </citation>
    <scope>NUCLEOTIDE SEQUENCE [LARGE SCALE GENOMIC DNA]</scope>
</reference>
<organism evidence="15">
    <name type="scientific">Soboliphyme baturini</name>
    <dbReference type="NCBI Taxonomy" id="241478"/>
    <lineage>
        <taxon>Eukaryota</taxon>
        <taxon>Metazoa</taxon>
        <taxon>Ecdysozoa</taxon>
        <taxon>Nematoda</taxon>
        <taxon>Enoplea</taxon>
        <taxon>Dorylaimia</taxon>
        <taxon>Dioctophymatida</taxon>
        <taxon>Dioctophymatoidea</taxon>
        <taxon>Soboliphymatidae</taxon>
        <taxon>Soboliphyme</taxon>
    </lineage>
</organism>